<name>A0A3B0VMK2_9ZZZZ</name>
<dbReference type="CDD" id="cd03801">
    <property type="entry name" value="GT4_PimA-like"/>
    <property type="match status" value="1"/>
</dbReference>
<dbReference type="PANTHER" id="PTHR12526:SF630">
    <property type="entry name" value="GLYCOSYLTRANSFERASE"/>
    <property type="match status" value="1"/>
</dbReference>
<gene>
    <name evidence="2" type="ORF">MNBD_GAMMA02-1781</name>
</gene>
<dbReference type="AlphaFoldDB" id="A0A3B0VMK2"/>
<protein>
    <recommendedName>
        <fullName evidence="1">Glycosyl transferase family 1 domain-containing protein</fullName>
    </recommendedName>
</protein>
<sequence>MVHILFADTSHPKAYDFDDLAAHAMGGTESSLLRTAQILSNRGHQITLFQQQRNENVQQHKIHFIGPKGLDQLTSPEHVIVLRKFPQLINFKQHFPQAQFHLWIHTYKNWEYVLKRSIRFKPAWQLITNSHTHAKHCEKLLNRGILGRIYNLLKPKISIKTCYNPIPVELANYAPQHRDINKLLFLSAPNKGLDQVLKTFQQINRHLKDLQLYIANPGYRDDQPEQIANVHYLGALPAEQVKRHLTTSLCVFYPQNSFAETFGLIYAEANALGTPVMAHDIGAAREILHPNNVLINAEDNYQITKTLAEWQKELPAVSYRDEFDEPAVYQQWVKALGL</sequence>
<evidence type="ECO:0000259" key="1">
    <source>
        <dbReference type="Pfam" id="PF00534"/>
    </source>
</evidence>
<organism evidence="2">
    <name type="scientific">hydrothermal vent metagenome</name>
    <dbReference type="NCBI Taxonomy" id="652676"/>
    <lineage>
        <taxon>unclassified sequences</taxon>
        <taxon>metagenomes</taxon>
        <taxon>ecological metagenomes</taxon>
    </lineage>
</organism>
<feature type="domain" description="Glycosyl transferase family 1" evidence="1">
    <location>
        <begin position="189"/>
        <end position="311"/>
    </location>
</feature>
<dbReference type="Pfam" id="PF00534">
    <property type="entry name" value="Glycos_transf_1"/>
    <property type="match status" value="1"/>
</dbReference>
<evidence type="ECO:0000313" key="2">
    <source>
        <dbReference type="EMBL" id="VAW44745.1"/>
    </source>
</evidence>
<reference evidence="2" key="1">
    <citation type="submission" date="2018-06" db="EMBL/GenBank/DDBJ databases">
        <authorList>
            <person name="Zhirakovskaya E."/>
        </authorList>
    </citation>
    <scope>NUCLEOTIDE SEQUENCE</scope>
</reference>
<dbReference type="SUPFAM" id="SSF53756">
    <property type="entry name" value="UDP-Glycosyltransferase/glycogen phosphorylase"/>
    <property type="match status" value="1"/>
</dbReference>
<dbReference type="InterPro" id="IPR001296">
    <property type="entry name" value="Glyco_trans_1"/>
</dbReference>
<dbReference type="Gene3D" id="3.40.50.2000">
    <property type="entry name" value="Glycogen Phosphorylase B"/>
    <property type="match status" value="2"/>
</dbReference>
<proteinExistence type="predicted"/>
<dbReference type="PANTHER" id="PTHR12526">
    <property type="entry name" value="GLYCOSYLTRANSFERASE"/>
    <property type="match status" value="1"/>
</dbReference>
<accession>A0A3B0VMK2</accession>
<dbReference type="GO" id="GO:0016757">
    <property type="term" value="F:glycosyltransferase activity"/>
    <property type="evidence" value="ECO:0007669"/>
    <property type="project" value="InterPro"/>
</dbReference>
<dbReference type="EMBL" id="UOFA01000130">
    <property type="protein sequence ID" value="VAW44745.1"/>
    <property type="molecule type" value="Genomic_DNA"/>
</dbReference>